<evidence type="ECO:0000313" key="3">
    <source>
        <dbReference type="Proteomes" id="UP000095038"/>
    </source>
</evidence>
<organism evidence="2 3">
    <name type="scientific">Ascoidea rubescens DSM 1968</name>
    <dbReference type="NCBI Taxonomy" id="1344418"/>
    <lineage>
        <taxon>Eukaryota</taxon>
        <taxon>Fungi</taxon>
        <taxon>Dikarya</taxon>
        <taxon>Ascomycota</taxon>
        <taxon>Saccharomycotina</taxon>
        <taxon>Saccharomycetes</taxon>
        <taxon>Ascoideaceae</taxon>
        <taxon>Ascoidea</taxon>
    </lineage>
</organism>
<dbReference type="Proteomes" id="UP000095038">
    <property type="component" value="Unassembled WGS sequence"/>
</dbReference>
<feature type="transmembrane region" description="Helical" evidence="1">
    <location>
        <begin position="105"/>
        <end position="123"/>
    </location>
</feature>
<gene>
    <name evidence="2" type="ORF">ASCRUDRAFT_77407</name>
</gene>
<keyword evidence="3" id="KW-1185">Reference proteome</keyword>
<feature type="transmembrane region" description="Helical" evidence="1">
    <location>
        <begin position="66"/>
        <end position="84"/>
    </location>
</feature>
<proteinExistence type="predicted"/>
<keyword evidence="1" id="KW-1133">Transmembrane helix</keyword>
<dbReference type="EMBL" id="KV454488">
    <property type="protein sequence ID" value="ODV58989.1"/>
    <property type="molecule type" value="Genomic_DNA"/>
</dbReference>
<evidence type="ECO:0000313" key="2">
    <source>
        <dbReference type="EMBL" id="ODV58989.1"/>
    </source>
</evidence>
<dbReference type="GeneID" id="30967489"/>
<keyword evidence="1" id="KW-0472">Membrane</keyword>
<keyword evidence="1" id="KW-0812">Transmembrane</keyword>
<feature type="transmembrane region" description="Helical" evidence="1">
    <location>
        <begin position="33"/>
        <end position="51"/>
    </location>
</feature>
<dbReference type="AlphaFoldDB" id="A0A1D2VBJ4"/>
<sequence length="184" mass="22034">MISYALDPIAYLSHYYTKYEDLLKNYIFTPSNITNYCIISVISITILYQLYKTKYIKNNNSNNNNILIYICYLYYVLSIYSILIKFYYDNEIYLQNKNFKIIIEVFLKAHSLLAFAVFCYFVYSNSSHFNSNNELGYSFNQLNNNTNQINSNIKNDISLEKKKIDYPEWDFNPEKFNFKLDSLF</sequence>
<protein>
    <submittedName>
        <fullName evidence="2">Uncharacterized protein</fullName>
    </submittedName>
</protein>
<name>A0A1D2VBJ4_9ASCO</name>
<evidence type="ECO:0000256" key="1">
    <source>
        <dbReference type="SAM" id="Phobius"/>
    </source>
</evidence>
<accession>A0A1D2VBJ4</accession>
<reference evidence="3" key="1">
    <citation type="submission" date="2016-05" db="EMBL/GenBank/DDBJ databases">
        <title>Comparative genomics of biotechnologically important yeasts.</title>
        <authorList>
            <consortium name="DOE Joint Genome Institute"/>
            <person name="Riley R."/>
            <person name="Haridas S."/>
            <person name="Wolfe K.H."/>
            <person name="Lopes M.R."/>
            <person name="Hittinger C.T."/>
            <person name="Goker M."/>
            <person name="Salamov A."/>
            <person name="Wisecaver J."/>
            <person name="Long T.M."/>
            <person name="Aerts A.L."/>
            <person name="Barry K."/>
            <person name="Choi C."/>
            <person name="Clum A."/>
            <person name="Coughlan A.Y."/>
            <person name="Deshpande S."/>
            <person name="Douglass A.P."/>
            <person name="Hanson S.J."/>
            <person name="Klenk H.-P."/>
            <person name="Labutti K."/>
            <person name="Lapidus A."/>
            <person name="Lindquist E."/>
            <person name="Lipzen A."/>
            <person name="Meier-Kolthoff J.P."/>
            <person name="Ohm R.A."/>
            <person name="Otillar R.P."/>
            <person name="Pangilinan J."/>
            <person name="Peng Y."/>
            <person name="Rokas A."/>
            <person name="Rosa C.A."/>
            <person name="Scheuner C."/>
            <person name="Sibirny A.A."/>
            <person name="Slot J.C."/>
            <person name="Stielow J.B."/>
            <person name="Sun H."/>
            <person name="Kurtzman C.P."/>
            <person name="Blackwell M."/>
            <person name="Grigoriev I.V."/>
            <person name="Jeffries T.W."/>
        </authorList>
    </citation>
    <scope>NUCLEOTIDE SEQUENCE [LARGE SCALE GENOMIC DNA]</scope>
    <source>
        <strain evidence="3">DSM 1968</strain>
    </source>
</reference>
<dbReference type="InParanoid" id="A0A1D2VBJ4"/>
<dbReference type="RefSeq" id="XP_020045296.1">
    <property type="nucleotide sequence ID" value="XM_020193853.1"/>
</dbReference>